<evidence type="ECO:0000313" key="3">
    <source>
        <dbReference type="Proteomes" id="UP000034562"/>
    </source>
</evidence>
<comment type="subcellular location">
    <subcellularLocation>
        <location evidence="1">Cell membrane</location>
        <topology evidence="1">Peripheral membrane protein</topology>
        <orientation evidence="1">Cytoplasmic side</orientation>
    </subcellularLocation>
</comment>
<comment type="caution">
    <text evidence="2">The sequence shown here is derived from an EMBL/GenBank/DDBJ whole genome shotgun (WGS) entry which is preliminary data.</text>
</comment>
<sequence>MKHLLSNMVRLYRKLISPVLVLLFGKACRFTPTCSEYTIEALEKLGVMNGLTISVRRFLRCHPWGGFGYDPVPSLNKQISK</sequence>
<dbReference type="PANTHER" id="PTHR33383">
    <property type="entry name" value="MEMBRANE PROTEIN INSERTION EFFICIENCY FACTOR-RELATED"/>
    <property type="match status" value="1"/>
</dbReference>
<evidence type="ECO:0000313" key="2">
    <source>
        <dbReference type="EMBL" id="KKR70766.1"/>
    </source>
</evidence>
<gene>
    <name evidence="2" type="ORF">UU12_C0017G0017</name>
</gene>
<comment type="function">
    <text evidence="1">Could be involved in insertion of integral membrane proteins into the membrane.</text>
</comment>
<dbReference type="GO" id="GO:0005886">
    <property type="term" value="C:plasma membrane"/>
    <property type="evidence" value="ECO:0007669"/>
    <property type="project" value="UniProtKB-SubCell"/>
</dbReference>
<evidence type="ECO:0000256" key="1">
    <source>
        <dbReference type="HAMAP-Rule" id="MF_00386"/>
    </source>
</evidence>
<organism evidence="2 3">
    <name type="scientific">Candidatus Woesebacteria bacterium GW2011_GWA2_40_7b</name>
    <dbReference type="NCBI Taxonomy" id="1618563"/>
    <lineage>
        <taxon>Bacteria</taxon>
        <taxon>Candidatus Woeseibacteriota</taxon>
    </lineage>
</organism>
<dbReference type="EMBL" id="LBZK01000017">
    <property type="protein sequence ID" value="KKR70766.1"/>
    <property type="molecule type" value="Genomic_DNA"/>
</dbReference>
<name>A0A0G0T7N1_9BACT</name>
<keyword evidence="1" id="KW-0472">Membrane</keyword>
<dbReference type="InterPro" id="IPR002696">
    <property type="entry name" value="Membr_insert_effic_factor_YidD"/>
</dbReference>
<comment type="similarity">
    <text evidence="1">Belongs to the UPF0161 family.</text>
</comment>
<reference evidence="2 3" key="1">
    <citation type="journal article" date="2015" name="Nature">
        <title>rRNA introns, odd ribosomes, and small enigmatic genomes across a large radiation of phyla.</title>
        <authorList>
            <person name="Brown C.T."/>
            <person name="Hug L.A."/>
            <person name="Thomas B.C."/>
            <person name="Sharon I."/>
            <person name="Castelle C.J."/>
            <person name="Singh A."/>
            <person name="Wilkins M.J."/>
            <person name="Williams K.H."/>
            <person name="Banfield J.F."/>
        </authorList>
    </citation>
    <scope>NUCLEOTIDE SEQUENCE [LARGE SCALE GENOMIC DNA]</scope>
</reference>
<dbReference type="NCBIfam" id="TIGR00278">
    <property type="entry name" value="membrane protein insertion efficiency factor YidD"/>
    <property type="match status" value="1"/>
</dbReference>
<dbReference type="AlphaFoldDB" id="A0A0G0T7N1"/>
<protein>
    <recommendedName>
        <fullName evidence="1">Putative membrane protein insertion efficiency factor</fullName>
    </recommendedName>
</protein>
<dbReference type="SMART" id="SM01234">
    <property type="entry name" value="Haemolytic"/>
    <property type="match status" value="1"/>
</dbReference>
<dbReference type="STRING" id="1618563.UU12_C0017G0017"/>
<proteinExistence type="inferred from homology"/>
<dbReference type="Proteomes" id="UP000034562">
    <property type="component" value="Unassembled WGS sequence"/>
</dbReference>
<keyword evidence="1" id="KW-1003">Cell membrane</keyword>
<dbReference type="PANTHER" id="PTHR33383:SF1">
    <property type="entry name" value="MEMBRANE PROTEIN INSERTION EFFICIENCY FACTOR-RELATED"/>
    <property type="match status" value="1"/>
</dbReference>
<accession>A0A0G0T7N1</accession>
<dbReference type="HAMAP" id="MF_00386">
    <property type="entry name" value="UPF0161_YidD"/>
    <property type="match status" value="1"/>
</dbReference>
<dbReference type="Pfam" id="PF01809">
    <property type="entry name" value="YidD"/>
    <property type="match status" value="1"/>
</dbReference>
<dbReference type="PATRIC" id="fig|1618563.3.peg.337"/>